<organism evidence="2 3">
    <name type="scientific">Chaetoceros tenuissimus</name>
    <dbReference type="NCBI Taxonomy" id="426638"/>
    <lineage>
        <taxon>Eukaryota</taxon>
        <taxon>Sar</taxon>
        <taxon>Stramenopiles</taxon>
        <taxon>Ochrophyta</taxon>
        <taxon>Bacillariophyta</taxon>
        <taxon>Coscinodiscophyceae</taxon>
        <taxon>Chaetocerotophycidae</taxon>
        <taxon>Chaetocerotales</taxon>
        <taxon>Chaetocerotaceae</taxon>
        <taxon>Chaetoceros</taxon>
    </lineage>
</organism>
<protein>
    <submittedName>
        <fullName evidence="2">Uncharacterized protein</fullName>
    </submittedName>
</protein>
<dbReference type="AlphaFoldDB" id="A0AAD3H4G2"/>
<sequence>MQIRGLSQILSSITTPHPTQTLAPKDQMFEIDNRTSRHMEHTKKEKRGWKPSKHDLHTRSRQRGHIQTRGASHRLGDARAAKAEM</sequence>
<evidence type="ECO:0000313" key="2">
    <source>
        <dbReference type="EMBL" id="GFH49683.1"/>
    </source>
</evidence>
<evidence type="ECO:0000313" key="3">
    <source>
        <dbReference type="Proteomes" id="UP001054902"/>
    </source>
</evidence>
<accession>A0AAD3H4G2</accession>
<feature type="compositionally biased region" description="Basic and acidic residues" evidence="1">
    <location>
        <begin position="74"/>
        <end position="85"/>
    </location>
</feature>
<gene>
    <name evidence="2" type="ORF">CTEN210_06159</name>
</gene>
<feature type="region of interest" description="Disordered" evidence="1">
    <location>
        <begin position="1"/>
        <end position="21"/>
    </location>
</feature>
<comment type="caution">
    <text evidence="2">The sequence shown here is derived from an EMBL/GenBank/DDBJ whole genome shotgun (WGS) entry which is preliminary data.</text>
</comment>
<keyword evidence="3" id="KW-1185">Reference proteome</keyword>
<proteinExistence type="predicted"/>
<dbReference type="EMBL" id="BLLK01000038">
    <property type="protein sequence ID" value="GFH49683.1"/>
    <property type="molecule type" value="Genomic_DNA"/>
</dbReference>
<feature type="compositionally biased region" description="Polar residues" evidence="1">
    <location>
        <begin position="8"/>
        <end position="21"/>
    </location>
</feature>
<evidence type="ECO:0000256" key="1">
    <source>
        <dbReference type="SAM" id="MobiDB-lite"/>
    </source>
</evidence>
<feature type="region of interest" description="Disordered" evidence="1">
    <location>
        <begin position="36"/>
        <end position="85"/>
    </location>
</feature>
<name>A0AAD3H4G2_9STRA</name>
<dbReference type="Proteomes" id="UP001054902">
    <property type="component" value="Unassembled WGS sequence"/>
</dbReference>
<reference evidence="2 3" key="1">
    <citation type="journal article" date="2021" name="Sci. Rep.">
        <title>The genome of the diatom Chaetoceros tenuissimus carries an ancient integrated fragment of an extant virus.</title>
        <authorList>
            <person name="Hongo Y."/>
            <person name="Kimura K."/>
            <person name="Takaki Y."/>
            <person name="Yoshida Y."/>
            <person name="Baba S."/>
            <person name="Kobayashi G."/>
            <person name="Nagasaki K."/>
            <person name="Hano T."/>
            <person name="Tomaru Y."/>
        </authorList>
    </citation>
    <scope>NUCLEOTIDE SEQUENCE [LARGE SCALE GENOMIC DNA]</scope>
    <source>
        <strain evidence="2 3">NIES-3715</strain>
    </source>
</reference>